<sequence length="56" mass="6714">MREIEAELINRLETAMRCHCKLAAKARIRDLARLYAEYGVCSYEEKYNELKEKYNL</sequence>
<accession>D1W992</accession>
<dbReference type="STRING" id="679190.HMPREF0650_0107"/>
<organism evidence="1 2">
    <name type="scientific">Hoylesella buccalis ATCC 35310</name>
    <dbReference type="NCBI Taxonomy" id="679190"/>
    <lineage>
        <taxon>Bacteria</taxon>
        <taxon>Pseudomonadati</taxon>
        <taxon>Bacteroidota</taxon>
        <taxon>Bacteroidia</taxon>
        <taxon>Bacteroidales</taxon>
        <taxon>Prevotellaceae</taxon>
        <taxon>Hoylesella</taxon>
    </lineage>
</organism>
<keyword evidence="2" id="KW-1185">Reference proteome</keyword>
<reference evidence="1 2" key="1">
    <citation type="submission" date="2009-12" db="EMBL/GenBank/DDBJ databases">
        <title>Genome Sequence of Prevotella buccalis ATCC 35310.</title>
        <authorList>
            <person name="Durkin A.S."/>
            <person name="Madupu R."/>
            <person name="Torralba M."/>
            <person name="Methe B."/>
            <person name="Sutton G."/>
            <person name="Strausberg R.L."/>
            <person name="Nelson K.E."/>
        </authorList>
    </citation>
    <scope>NUCLEOTIDE SEQUENCE [LARGE SCALE GENOMIC DNA]</scope>
    <source>
        <strain evidence="1 2">ATCC 35310</strain>
    </source>
</reference>
<proteinExistence type="predicted"/>
<protein>
    <submittedName>
        <fullName evidence="1">Uncharacterized protein</fullName>
    </submittedName>
</protein>
<dbReference type="RefSeq" id="WP_004351171.1">
    <property type="nucleotide sequence ID" value="NZ_ADEG01000113.1"/>
</dbReference>
<gene>
    <name evidence="1" type="ORF">HMPREF0650_0107</name>
</gene>
<comment type="caution">
    <text evidence="1">The sequence shown here is derived from an EMBL/GenBank/DDBJ whole genome shotgun (WGS) entry which is preliminary data.</text>
</comment>
<evidence type="ECO:0000313" key="1">
    <source>
        <dbReference type="EMBL" id="EFA90895.1"/>
    </source>
</evidence>
<dbReference type="Proteomes" id="UP000005283">
    <property type="component" value="Unassembled WGS sequence"/>
</dbReference>
<name>D1W992_9BACT</name>
<dbReference type="EMBL" id="ADEG01000113">
    <property type="protein sequence ID" value="EFA90895.1"/>
    <property type="molecule type" value="Genomic_DNA"/>
</dbReference>
<evidence type="ECO:0000313" key="2">
    <source>
        <dbReference type="Proteomes" id="UP000005283"/>
    </source>
</evidence>
<dbReference type="AlphaFoldDB" id="D1W992"/>